<evidence type="ECO:0000313" key="2">
    <source>
        <dbReference type="EMBL" id="EKK03615.1"/>
    </source>
</evidence>
<reference evidence="2 3" key="1">
    <citation type="journal article" date="2013" name="Mar. Genomics">
        <title>Expression of sulfatases in Rhodopirellula baltica and the diversity of sulfatases in the genus Rhodopirellula.</title>
        <authorList>
            <person name="Wegner C.E."/>
            <person name="Richter-Heitmann T."/>
            <person name="Klindworth A."/>
            <person name="Klockow C."/>
            <person name="Richter M."/>
            <person name="Achstetter T."/>
            <person name="Glockner F.O."/>
            <person name="Harder J."/>
        </authorList>
    </citation>
    <scope>NUCLEOTIDE SEQUENCE [LARGE SCALE GENOMIC DNA]</scope>
    <source>
        <strain evidence="2 3">SH28</strain>
    </source>
</reference>
<accession>K5CHU8</accession>
<evidence type="ECO:0000256" key="1">
    <source>
        <dbReference type="SAM" id="MobiDB-lite"/>
    </source>
</evidence>
<organism evidence="2 3">
    <name type="scientific">Rhodopirellula baltica SH28</name>
    <dbReference type="NCBI Taxonomy" id="993517"/>
    <lineage>
        <taxon>Bacteria</taxon>
        <taxon>Pseudomonadati</taxon>
        <taxon>Planctomycetota</taxon>
        <taxon>Planctomycetia</taxon>
        <taxon>Pirellulales</taxon>
        <taxon>Pirellulaceae</taxon>
        <taxon>Rhodopirellula</taxon>
    </lineage>
</organism>
<gene>
    <name evidence="2" type="ORF">RBSH_01064</name>
</gene>
<dbReference type="AlphaFoldDB" id="K5CHU8"/>
<dbReference type="Proteomes" id="UP000007993">
    <property type="component" value="Unassembled WGS sequence"/>
</dbReference>
<protein>
    <submittedName>
        <fullName evidence="2">Uncharacterized protein</fullName>
    </submittedName>
</protein>
<dbReference type="PATRIC" id="fig|993517.3.peg.1162"/>
<feature type="compositionally biased region" description="Polar residues" evidence="1">
    <location>
        <begin position="33"/>
        <end position="43"/>
    </location>
</feature>
<proteinExistence type="predicted"/>
<name>K5CHU8_RHOBT</name>
<feature type="region of interest" description="Disordered" evidence="1">
    <location>
        <begin position="31"/>
        <end position="51"/>
    </location>
</feature>
<sequence length="51" mass="5418">MRTWLSHCSDGFELICSDAVDCGPDQVRHQAVGSPQSHATASGTARFGVPM</sequence>
<comment type="caution">
    <text evidence="2">The sequence shown here is derived from an EMBL/GenBank/DDBJ whole genome shotgun (WGS) entry which is preliminary data.</text>
</comment>
<evidence type="ECO:0000313" key="3">
    <source>
        <dbReference type="Proteomes" id="UP000007993"/>
    </source>
</evidence>
<dbReference type="EMBL" id="AMCW01000022">
    <property type="protein sequence ID" value="EKK03615.1"/>
    <property type="molecule type" value="Genomic_DNA"/>
</dbReference>